<evidence type="ECO:0000313" key="2">
    <source>
        <dbReference type="EMBL" id="ELR18248.1"/>
    </source>
</evidence>
<dbReference type="OrthoDB" id="5426707at2759"/>
<evidence type="ECO:0000256" key="1">
    <source>
        <dbReference type="SAM" id="MobiDB-lite"/>
    </source>
</evidence>
<dbReference type="KEGG" id="acan:ACA1_369910"/>
<gene>
    <name evidence="2" type="ORF">ACA1_369910</name>
</gene>
<sequence>MSTPQQTNQQTPTGGYPVPSVHSGAPQFGTGANLVHDAPIVKKDIVHEHPEIVHHEHHVQPVIHEKERHIQPVHKTEITTEHPVLHKETIVQEPARMETAGHGVTEPHHVGIGQKIKGTMKEVQGAITRNPALKEEGKLMKQGATTTGTTHY</sequence>
<feature type="region of interest" description="Disordered" evidence="1">
    <location>
        <begin position="1"/>
        <end position="32"/>
    </location>
</feature>
<dbReference type="RefSeq" id="XP_004340268.1">
    <property type="nucleotide sequence ID" value="XM_004340220.1"/>
</dbReference>
<dbReference type="EMBL" id="KB007960">
    <property type="protein sequence ID" value="ELR18248.1"/>
    <property type="molecule type" value="Genomic_DNA"/>
</dbReference>
<dbReference type="GeneID" id="14918985"/>
<name>L8H0F6_ACACF</name>
<dbReference type="Proteomes" id="UP000011083">
    <property type="component" value="Unassembled WGS sequence"/>
</dbReference>
<proteinExistence type="predicted"/>
<dbReference type="AlphaFoldDB" id="L8H0F6"/>
<feature type="compositionally biased region" description="Low complexity" evidence="1">
    <location>
        <begin position="1"/>
        <end position="13"/>
    </location>
</feature>
<dbReference type="VEuPathDB" id="AmoebaDB:ACA1_369910"/>
<organism evidence="2 3">
    <name type="scientific">Acanthamoeba castellanii (strain ATCC 30010 / Neff)</name>
    <dbReference type="NCBI Taxonomy" id="1257118"/>
    <lineage>
        <taxon>Eukaryota</taxon>
        <taxon>Amoebozoa</taxon>
        <taxon>Discosea</taxon>
        <taxon>Longamoebia</taxon>
        <taxon>Centramoebida</taxon>
        <taxon>Acanthamoebidae</taxon>
        <taxon>Acanthamoeba</taxon>
    </lineage>
</organism>
<evidence type="ECO:0000313" key="3">
    <source>
        <dbReference type="Proteomes" id="UP000011083"/>
    </source>
</evidence>
<keyword evidence="3" id="KW-1185">Reference proteome</keyword>
<reference evidence="2" key="1">
    <citation type="journal article" date="2013" name="Genome Biol.">
        <title>Genome of Acanthamoeba castellanii highlights extensive lateral gene transfer and early evolution of tyrosine kinase signaling.</title>
        <authorList>
            <person name="Clarke M."/>
            <person name="Lohan A.J."/>
            <person name="Liu B."/>
            <person name="Lagkouvardos I."/>
            <person name="Roy S."/>
            <person name="Zafar N."/>
            <person name="Bertelli C."/>
            <person name="Schilde C."/>
            <person name="Kianianmomeni A."/>
            <person name="Burglin T.R."/>
            <person name="Frech C."/>
            <person name="Turcotte B."/>
            <person name="Kopec K.O."/>
            <person name="Synnott J.M."/>
            <person name="Choo C."/>
            <person name="Paponov I."/>
            <person name="Finkler A."/>
            <person name="Soon Heng Tan C."/>
            <person name="Hutchins A.P."/>
            <person name="Weinmeier T."/>
            <person name="Rattei T."/>
            <person name="Chu J.S."/>
            <person name="Gimenez G."/>
            <person name="Irimia M."/>
            <person name="Rigden D.J."/>
            <person name="Fitzpatrick D.A."/>
            <person name="Lorenzo-Morales J."/>
            <person name="Bateman A."/>
            <person name="Chiu C.H."/>
            <person name="Tang P."/>
            <person name="Hegemann P."/>
            <person name="Fromm H."/>
            <person name="Raoult D."/>
            <person name="Greub G."/>
            <person name="Miranda-Saavedra D."/>
            <person name="Chen N."/>
            <person name="Nash P."/>
            <person name="Ginger M.L."/>
            <person name="Horn M."/>
            <person name="Schaap P."/>
            <person name="Caler L."/>
            <person name="Loftus B."/>
        </authorList>
    </citation>
    <scope>NUCLEOTIDE SEQUENCE [LARGE SCALE GENOMIC DNA]</scope>
    <source>
        <strain evidence="2">Neff</strain>
    </source>
</reference>
<protein>
    <submittedName>
        <fullName evidence="2">Uncharacterized protein</fullName>
    </submittedName>
</protein>
<accession>L8H0F6</accession>